<evidence type="ECO:0000313" key="3">
    <source>
        <dbReference type="Proteomes" id="UP001150879"/>
    </source>
</evidence>
<keyword evidence="1" id="KW-0812">Transmembrane</keyword>
<dbReference type="Proteomes" id="UP001150879">
    <property type="component" value="Unassembled WGS sequence"/>
</dbReference>
<dbReference type="AlphaFoldDB" id="A0A9W9T184"/>
<reference evidence="2" key="1">
    <citation type="submission" date="2022-11" db="EMBL/GenBank/DDBJ databases">
        <authorList>
            <person name="Petersen C."/>
        </authorList>
    </citation>
    <scope>NUCLEOTIDE SEQUENCE</scope>
    <source>
        <strain evidence="2">IBT 16849</strain>
    </source>
</reference>
<organism evidence="2 3">
    <name type="scientific">Penicillium cf. griseofulvum</name>
    <dbReference type="NCBI Taxonomy" id="2972120"/>
    <lineage>
        <taxon>Eukaryota</taxon>
        <taxon>Fungi</taxon>
        <taxon>Dikarya</taxon>
        <taxon>Ascomycota</taxon>
        <taxon>Pezizomycotina</taxon>
        <taxon>Eurotiomycetes</taxon>
        <taxon>Eurotiomycetidae</taxon>
        <taxon>Eurotiales</taxon>
        <taxon>Aspergillaceae</taxon>
        <taxon>Penicillium</taxon>
    </lineage>
</organism>
<keyword evidence="3" id="KW-1185">Reference proteome</keyword>
<keyword evidence="1" id="KW-1133">Transmembrane helix</keyword>
<dbReference type="EMBL" id="JAPQKP010000002">
    <property type="protein sequence ID" value="KAJ5205205.1"/>
    <property type="molecule type" value="Genomic_DNA"/>
</dbReference>
<reference evidence="2" key="2">
    <citation type="journal article" date="2023" name="IMA Fungus">
        <title>Comparative genomic study of the Penicillium genus elucidates a diverse pangenome and 15 lateral gene transfer events.</title>
        <authorList>
            <person name="Petersen C."/>
            <person name="Sorensen T."/>
            <person name="Nielsen M.R."/>
            <person name="Sondergaard T.E."/>
            <person name="Sorensen J.L."/>
            <person name="Fitzpatrick D.A."/>
            <person name="Frisvad J.C."/>
            <person name="Nielsen K.L."/>
        </authorList>
    </citation>
    <scope>NUCLEOTIDE SEQUENCE</scope>
    <source>
        <strain evidence="2">IBT 16849</strain>
    </source>
</reference>
<feature type="transmembrane region" description="Helical" evidence="1">
    <location>
        <begin position="12"/>
        <end position="30"/>
    </location>
</feature>
<keyword evidence="1" id="KW-0472">Membrane</keyword>
<name>A0A9W9T184_9EURO</name>
<protein>
    <submittedName>
        <fullName evidence="2">Uncharacterized protein</fullName>
    </submittedName>
</protein>
<proteinExistence type="predicted"/>
<evidence type="ECO:0000256" key="1">
    <source>
        <dbReference type="SAM" id="Phobius"/>
    </source>
</evidence>
<evidence type="ECO:0000313" key="2">
    <source>
        <dbReference type="EMBL" id="KAJ5205205.1"/>
    </source>
</evidence>
<comment type="caution">
    <text evidence="2">The sequence shown here is derived from an EMBL/GenBank/DDBJ whole genome shotgun (WGS) entry which is preliminary data.</text>
</comment>
<accession>A0A9W9T184</accession>
<sequence>MYERGSPSLGFILANIFNFFVGGSLTWGSIAPVNIDLPDIAANPDMGASPSKEISGAHLGGRIACAQGIPRSGNRTGQPHSSAIINFGPAAGPVEAELGFALHARVALATGVYRQWSAFSGAVPRCALLWNVALFVIFQIPRFASSIVTGPRRTHPVNITLITDLQIIPTAFPIPAESRVAFHAILARRPELPPLTNSIHTEAKTFSILSAGCPVRLWWRAQPIRSPAEFKMRAARGTFSMAGIIFAYSGPIGSELAIFTTPFIGVIVPVPASILRQKHVLI</sequence>
<gene>
    <name evidence="2" type="ORF">N7472_001653</name>
</gene>